<proteinExistence type="predicted"/>
<evidence type="ECO:0000256" key="1">
    <source>
        <dbReference type="SAM" id="Phobius"/>
    </source>
</evidence>
<sequence>MLDNDDMWIAVVILVCCESLALGLLLFKSTQHARALRKFDFSPRNILAVMARDGIWYFACTLGQLSTPITIMNLIMIAHIKQTDLRDLLLGTQGAVQNILCSRLLFHIQAIGEPSNEITTPFPNPQSSDDLPLQWMQGIEMTSRNRKQEHSDGIVPSFRK</sequence>
<keyword evidence="3" id="KW-1185">Reference proteome</keyword>
<keyword evidence="1" id="KW-0472">Membrane</keyword>
<dbReference type="OrthoDB" id="2958007at2759"/>
<dbReference type="InParanoid" id="A0A0H2RSV6"/>
<name>A0A0H2RSV6_9AGAM</name>
<dbReference type="Proteomes" id="UP000053477">
    <property type="component" value="Unassembled WGS sequence"/>
</dbReference>
<gene>
    <name evidence="2" type="ORF">SCHPADRAFT_944899</name>
</gene>
<protein>
    <submittedName>
        <fullName evidence="2">Uncharacterized protein</fullName>
    </submittedName>
</protein>
<keyword evidence="1" id="KW-0812">Transmembrane</keyword>
<evidence type="ECO:0000313" key="2">
    <source>
        <dbReference type="EMBL" id="KLO07896.1"/>
    </source>
</evidence>
<evidence type="ECO:0000313" key="3">
    <source>
        <dbReference type="Proteomes" id="UP000053477"/>
    </source>
</evidence>
<dbReference type="EMBL" id="KQ086115">
    <property type="protein sequence ID" value="KLO07896.1"/>
    <property type="molecule type" value="Genomic_DNA"/>
</dbReference>
<feature type="transmembrane region" description="Helical" evidence="1">
    <location>
        <begin position="6"/>
        <end position="27"/>
    </location>
</feature>
<dbReference type="AlphaFoldDB" id="A0A0H2RSV6"/>
<organism evidence="2 3">
    <name type="scientific">Schizopora paradoxa</name>
    <dbReference type="NCBI Taxonomy" id="27342"/>
    <lineage>
        <taxon>Eukaryota</taxon>
        <taxon>Fungi</taxon>
        <taxon>Dikarya</taxon>
        <taxon>Basidiomycota</taxon>
        <taxon>Agaricomycotina</taxon>
        <taxon>Agaricomycetes</taxon>
        <taxon>Hymenochaetales</taxon>
        <taxon>Schizoporaceae</taxon>
        <taxon>Schizopora</taxon>
    </lineage>
</organism>
<keyword evidence="1" id="KW-1133">Transmembrane helix</keyword>
<accession>A0A0H2RSV6</accession>
<reference evidence="2 3" key="1">
    <citation type="submission" date="2015-04" db="EMBL/GenBank/DDBJ databases">
        <title>Complete genome sequence of Schizopora paradoxa KUC8140, a cosmopolitan wood degrader in East Asia.</title>
        <authorList>
            <consortium name="DOE Joint Genome Institute"/>
            <person name="Min B."/>
            <person name="Park H."/>
            <person name="Jang Y."/>
            <person name="Kim J.-J."/>
            <person name="Kim K.H."/>
            <person name="Pangilinan J."/>
            <person name="Lipzen A."/>
            <person name="Riley R."/>
            <person name="Grigoriev I.V."/>
            <person name="Spatafora J.W."/>
            <person name="Choi I.-G."/>
        </authorList>
    </citation>
    <scope>NUCLEOTIDE SEQUENCE [LARGE SCALE GENOMIC DNA]</scope>
    <source>
        <strain evidence="2 3">KUC8140</strain>
    </source>
</reference>